<evidence type="ECO:0000313" key="11">
    <source>
        <dbReference type="Proteomes" id="UP000663832"/>
    </source>
</evidence>
<keyword evidence="4" id="KW-0804">Transcription</keyword>
<comment type="caution">
    <text evidence="10">The sequence shown here is derived from an EMBL/GenBank/DDBJ whole genome shotgun (WGS) entry which is preliminary data.</text>
</comment>
<dbReference type="AlphaFoldDB" id="A0A816CMZ7"/>
<feature type="domain" description="Transcriptional repressor p66 coiled-coil MBD2-interaction" evidence="7">
    <location>
        <begin position="33"/>
        <end position="60"/>
    </location>
</feature>
<protein>
    <recommendedName>
        <fullName evidence="7">Transcriptional repressor p66 coiled-coil MBD2-interaction domain-containing protein</fullName>
    </recommendedName>
</protein>
<dbReference type="EMBL" id="CAJNOI010001768">
    <property type="protein sequence ID" value="CAF1437852.1"/>
    <property type="molecule type" value="Genomic_DNA"/>
</dbReference>
<evidence type="ECO:0000256" key="6">
    <source>
        <dbReference type="SAM" id="MobiDB-lite"/>
    </source>
</evidence>
<accession>A0A816CMZ7</accession>
<dbReference type="Gene3D" id="6.10.250.1650">
    <property type="match status" value="1"/>
</dbReference>
<dbReference type="InterPro" id="IPR040386">
    <property type="entry name" value="P66"/>
</dbReference>
<dbReference type="OrthoDB" id="8186989at2759"/>
<feature type="region of interest" description="Disordered" evidence="6">
    <location>
        <begin position="297"/>
        <end position="360"/>
    </location>
</feature>
<dbReference type="Pfam" id="PF16563">
    <property type="entry name" value="P66_CC"/>
    <property type="match status" value="1"/>
</dbReference>
<keyword evidence="2" id="KW-0805">Transcription regulation</keyword>
<evidence type="ECO:0000256" key="3">
    <source>
        <dbReference type="ARBA" id="ARBA00023054"/>
    </source>
</evidence>
<evidence type="ECO:0000256" key="5">
    <source>
        <dbReference type="ARBA" id="ARBA00023242"/>
    </source>
</evidence>
<feature type="compositionally biased region" description="Low complexity" evidence="6">
    <location>
        <begin position="337"/>
        <end position="347"/>
    </location>
</feature>
<evidence type="ECO:0000256" key="4">
    <source>
        <dbReference type="ARBA" id="ARBA00023163"/>
    </source>
</evidence>
<evidence type="ECO:0000259" key="7">
    <source>
        <dbReference type="Pfam" id="PF16563"/>
    </source>
</evidence>
<reference evidence="10" key="1">
    <citation type="submission" date="2021-02" db="EMBL/GenBank/DDBJ databases">
        <authorList>
            <person name="Nowell W R."/>
        </authorList>
    </citation>
    <scope>NUCLEOTIDE SEQUENCE</scope>
</reference>
<name>A0A816CMZ7_9BILA</name>
<dbReference type="GO" id="GO:0016581">
    <property type="term" value="C:NuRD complex"/>
    <property type="evidence" value="ECO:0007669"/>
    <property type="project" value="TreeGrafter"/>
</dbReference>
<organism evidence="10 11">
    <name type="scientific">Adineta steineri</name>
    <dbReference type="NCBI Taxonomy" id="433720"/>
    <lineage>
        <taxon>Eukaryota</taxon>
        <taxon>Metazoa</taxon>
        <taxon>Spiralia</taxon>
        <taxon>Gnathifera</taxon>
        <taxon>Rotifera</taxon>
        <taxon>Eurotatoria</taxon>
        <taxon>Bdelloidea</taxon>
        <taxon>Adinetida</taxon>
        <taxon>Adinetidae</taxon>
        <taxon>Adineta</taxon>
    </lineage>
</organism>
<keyword evidence="11" id="KW-1185">Reference proteome</keyword>
<evidence type="ECO:0000313" key="8">
    <source>
        <dbReference type="EMBL" id="CAF1304935.1"/>
    </source>
</evidence>
<dbReference type="GO" id="GO:0000122">
    <property type="term" value="P:negative regulation of transcription by RNA polymerase II"/>
    <property type="evidence" value="ECO:0007669"/>
    <property type="project" value="InterPro"/>
</dbReference>
<feature type="compositionally biased region" description="Polar residues" evidence="6">
    <location>
        <begin position="322"/>
        <end position="336"/>
    </location>
</feature>
<evidence type="ECO:0000313" key="9">
    <source>
        <dbReference type="EMBL" id="CAF1437852.1"/>
    </source>
</evidence>
<evidence type="ECO:0000313" key="10">
    <source>
        <dbReference type="EMBL" id="CAF1626540.1"/>
    </source>
</evidence>
<evidence type="ECO:0000256" key="2">
    <source>
        <dbReference type="ARBA" id="ARBA00023015"/>
    </source>
</evidence>
<gene>
    <name evidence="9" type="ORF">BJG266_LOCUS39714</name>
    <name evidence="8" type="ORF">QVE165_LOCUS31460</name>
    <name evidence="10" type="ORF">QVE165_LOCUS56599</name>
</gene>
<dbReference type="PANTHER" id="PTHR13455">
    <property type="entry name" value="TRANSCRIPTIONAL REPRESSOR P66-RELATED"/>
    <property type="match status" value="1"/>
</dbReference>
<keyword evidence="3" id="KW-0175">Coiled coil</keyword>
<dbReference type="Proteomes" id="UP000663877">
    <property type="component" value="Unassembled WGS sequence"/>
</dbReference>
<feature type="compositionally biased region" description="Low complexity" evidence="6">
    <location>
        <begin position="298"/>
        <end position="321"/>
    </location>
</feature>
<dbReference type="InterPro" id="IPR032346">
    <property type="entry name" value="P66_CC"/>
</dbReference>
<dbReference type="EMBL" id="CAJNOM010000269">
    <property type="protein sequence ID" value="CAF1304935.1"/>
    <property type="molecule type" value="Genomic_DNA"/>
</dbReference>
<dbReference type="PANTHER" id="PTHR13455:SF7">
    <property type="entry name" value="SIMJANG, ISOFORM E"/>
    <property type="match status" value="1"/>
</dbReference>
<evidence type="ECO:0000256" key="1">
    <source>
        <dbReference type="ARBA" id="ARBA00004123"/>
    </source>
</evidence>
<keyword evidence="5" id="KW-0539">Nucleus</keyword>
<feature type="compositionally biased region" description="Low complexity" evidence="6">
    <location>
        <begin position="62"/>
        <end position="108"/>
    </location>
</feature>
<feature type="region of interest" description="Disordered" evidence="6">
    <location>
        <begin position="62"/>
        <end position="141"/>
    </location>
</feature>
<proteinExistence type="predicted"/>
<dbReference type="EMBL" id="CAJNOM010002096">
    <property type="protein sequence ID" value="CAF1626540.1"/>
    <property type="molecule type" value="Genomic_DNA"/>
</dbReference>
<sequence length="503" mass="56717">MSNKRPLSPESNNNLTNDNTVRSLKRLKLHSIVQELRNEEANLVLLKKLRACQQLAVRSNTTPTTTTNGFHPTATRIPTNKPTTPIPPTINSSSTSLSRLSLQQSLPSATRKPSSNSINPPLLTKIPTPIPSKPSPTLHSLEERKTQAKKALRTQLERDLLNIPSPKPLIQDILFIPNPTSLEFQPYIGLEDVVQCLYELQTDRQRLPQRFTDRAQIEEPHICEHCGTDFTIRWWKHLNNNQQINILCDRCKKQVTRRTSKTEHSTLLKNVFVSAMEQEKEIEKTFQTLIKQQQKNASRSIPSSASSSSLTSSTTTTTTPSKIMTNNNRSIPPTMTSNNNINNNNNTHHNHQKSKTKTSLPQAQNFATKLSQQPISSATNAARKSNVIISPQMNLMNNIRSVQHNKTPMPAHQQQQLQQQLQQQQQQYHRNATALSQQTKMNQMVKMPKTAVRQQQSVVSSRPMYPPTSGLIPSSTIHPPMASSTNIRPTATKRRTLPTVNMK</sequence>
<comment type="subcellular location">
    <subcellularLocation>
        <location evidence="1">Nucleus</location>
    </subcellularLocation>
</comment>
<dbReference type="Proteomes" id="UP000663832">
    <property type="component" value="Unassembled WGS sequence"/>
</dbReference>